<reference evidence="9 10" key="1">
    <citation type="submission" date="2022-01" db="EMBL/GenBank/DDBJ databases">
        <title>A chromosomal length assembly of Cordylochernes scorpioides.</title>
        <authorList>
            <person name="Zeh D."/>
            <person name="Zeh J."/>
        </authorList>
    </citation>
    <scope>NUCLEOTIDE SEQUENCE [LARGE SCALE GENOMIC DNA]</scope>
    <source>
        <strain evidence="9">IN4F17</strain>
        <tissue evidence="9">Whole Body</tissue>
    </source>
</reference>
<keyword evidence="7" id="KW-0560">Oxidoreductase</keyword>
<dbReference type="PANTHER" id="PTHR24291:SF189">
    <property type="entry name" value="CYTOCHROME P450 4C3-RELATED"/>
    <property type="match status" value="1"/>
</dbReference>
<keyword evidence="6" id="KW-0408">Iron</keyword>
<evidence type="ECO:0000256" key="5">
    <source>
        <dbReference type="ARBA" id="ARBA00022824"/>
    </source>
</evidence>
<dbReference type="Proteomes" id="UP001235939">
    <property type="component" value="Chromosome 01"/>
</dbReference>
<keyword evidence="4" id="KW-0479">Metal-binding</keyword>
<proteinExistence type="inferred from homology"/>
<dbReference type="InterPro" id="IPR002401">
    <property type="entry name" value="Cyt_P450_E_grp-I"/>
</dbReference>
<organism evidence="9 10">
    <name type="scientific">Cordylochernes scorpioides</name>
    <dbReference type="NCBI Taxonomy" id="51811"/>
    <lineage>
        <taxon>Eukaryota</taxon>
        <taxon>Metazoa</taxon>
        <taxon>Ecdysozoa</taxon>
        <taxon>Arthropoda</taxon>
        <taxon>Chelicerata</taxon>
        <taxon>Arachnida</taxon>
        <taxon>Pseudoscorpiones</taxon>
        <taxon>Cheliferoidea</taxon>
        <taxon>Chernetidae</taxon>
        <taxon>Cordylochernes</taxon>
    </lineage>
</organism>
<evidence type="ECO:0000256" key="6">
    <source>
        <dbReference type="ARBA" id="ARBA00023004"/>
    </source>
</evidence>
<keyword evidence="7" id="KW-0503">Monooxygenase</keyword>
<evidence type="ECO:0000256" key="3">
    <source>
        <dbReference type="ARBA" id="ARBA00010617"/>
    </source>
</evidence>
<dbReference type="InterPro" id="IPR050196">
    <property type="entry name" value="Cytochrome_P450_Monoox"/>
</dbReference>
<accession>A0ABY6K4H5</accession>
<name>A0ABY6K4H5_9ARAC</name>
<evidence type="ECO:0000256" key="1">
    <source>
        <dbReference type="ARBA" id="ARBA00001971"/>
    </source>
</evidence>
<evidence type="ECO:0000256" key="7">
    <source>
        <dbReference type="ARBA" id="ARBA00023033"/>
    </source>
</evidence>
<keyword evidence="5" id="KW-0256">Endoplasmic reticulum</keyword>
<dbReference type="InterPro" id="IPR001128">
    <property type="entry name" value="Cyt_P450"/>
</dbReference>
<gene>
    <name evidence="9" type="ORF">LAZ67_1007933</name>
</gene>
<evidence type="ECO:0000313" key="9">
    <source>
        <dbReference type="EMBL" id="UYV62130.1"/>
    </source>
</evidence>
<keyword evidence="4" id="KW-0349">Heme</keyword>
<protein>
    <submittedName>
        <fullName evidence="9">CYP4V2</fullName>
    </submittedName>
</protein>
<dbReference type="PANTHER" id="PTHR24291">
    <property type="entry name" value="CYTOCHROME P450 FAMILY 4"/>
    <property type="match status" value="1"/>
</dbReference>
<dbReference type="Gene3D" id="1.10.630.10">
    <property type="entry name" value="Cytochrome P450"/>
    <property type="match status" value="1"/>
</dbReference>
<evidence type="ECO:0000256" key="4">
    <source>
        <dbReference type="ARBA" id="ARBA00022617"/>
    </source>
</evidence>
<dbReference type="EMBL" id="CP092863">
    <property type="protein sequence ID" value="UYV62130.1"/>
    <property type="molecule type" value="Genomic_DNA"/>
</dbReference>
<comment type="similarity">
    <text evidence="3">Belongs to the cytochrome P450 family.</text>
</comment>
<comment type="cofactor">
    <cofactor evidence="1">
        <name>heme</name>
        <dbReference type="ChEBI" id="CHEBI:30413"/>
    </cofactor>
</comment>
<dbReference type="InterPro" id="IPR036396">
    <property type="entry name" value="Cyt_P450_sf"/>
</dbReference>
<sequence length="116" mass="13495">MYGLRSHLYVIEIGYRFSSTNRYLWSTQGHDTTATGISWTLYHLGRHPEILRKVQEEVDAVLYDDWPIRADDLKQLKYLEMVIKESNRITPPIPLLGRIAHQDTTVDRIGGEVVKK</sequence>
<evidence type="ECO:0000256" key="2">
    <source>
        <dbReference type="ARBA" id="ARBA00004586"/>
    </source>
</evidence>
<keyword evidence="8" id="KW-0472">Membrane</keyword>
<keyword evidence="10" id="KW-1185">Reference proteome</keyword>
<evidence type="ECO:0000256" key="8">
    <source>
        <dbReference type="ARBA" id="ARBA00023136"/>
    </source>
</evidence>
<comment type="subcellular location">
    <subcellularLocation>
        <location evidence="2">Endoplasmic reticulum membrane</location>
    </subcellularLocation>
</comment>
<dbReference type="PRINTS" id="PR00463">
    <property type="entry name" value="EP450I"/>
</dbReference>
<evidence type="ECO:0000313" key="10">
    <source>
        <dbReference type="Proteomes" id="UP001235939"/>
    </source>
</evidence>
<dbReference type="Pfam" id="PF00067">
    <property type="entry name" value="p450"/>
    <property type="match status" value="1"/>
</dbReference>
<dbReference type="SUPFAM" id="SSF48264">
    <property type="entry name" value="Cytochrome P450"/>
    <property type="match status" value="1"/>
</dbReference>